<dbReference type="eggNOG" id="KOG2587">
    <property type="taxonomic scope" value="Eukaryota"/>
</dbReference>
<evidence type="ECO:0000259" key="8">
    <source>
        <dbReference type="Pfam" id="PF22536"/>
    </source>
</evidence>
<comment type="subcellular location">
    <subcellularLocation>
        <location evidence="1 7">Nucleus</location>
    </subcellularLocation>
</comment>
<organism evidence="9 10">
    <name type="scientific">Ostreococcus lucimarinus (strain CCE9901)</name>
    <dbReference type="NCBI Taxonomy" id="436017"/>
    <lineage>
        <taxon>Eukaryota</taxon>
        <taxon>Viridiplantae</taxon>
        <taxon>Chlorophyta</taxon>
        <taxon>Mamiellophyceae</taxon>
        <taxon>Mamiellales</taxon>
        <taxon>Bathycoccaceae</taxon>
        <taxon>Ostreococcus</taxon>
    </lineage>
</organism>
<keyword evidence="4 7" id="KW-0240">DNA-directed RNA polymerase</keyword>
<dbReference type="Proteomes" id="UP000001568">
    <property type="component" value="Chromosome 2"/>
</dbReference>
<evidence type="ECO:0000256" key="5">
    <source>
        <dbReference type="ARBA" id="ARBA00023163"/>
    </source>
</evidence>
<sequence>MHSRKEIDLAVQIIQDEFGLAARKVFEAVSQRDNLTFEYIVHLVPFRRRTCGAILYTLIKHGCITSVHKSQKPTSSRIVYTYRINLAYIRCRQRFSRYALYAKTKHTQEHFMVLLTIALHGAMSVNQIMSIVQQVPSESSLRSADVHKAICDLLEIQLLQRVRYDKTCVNLDRACTRTDQEHMPSETQENDSSSSFLRLNPRSLDAALGRLKEEDTRLLSVERSASDVDVHLRRQKHVEAVIKTRLGAQALRIFRVLIRNQLEQKQVAELSMVPVKDTRDILYKLLKFGYVQMQEIARTHDHAPSRTNYLWRVDCSDVEKTVKRELIQALTNVHLRKLFEVRRYRTGIVKNERMWSSKPLKREVLKDLEVTTMRLDELLLLFDDVDVASQTV</sequence>
<evidence type="ECO:0000256" key="1">
    <source>
        <dbReference type="ARBA" id="ARBA00004123"/>
    </source>
</evidence>
<evidence type="ECO:0000256" key="6">
    <source>
        <dbReference type="ARBA" id="ARBA00023242"/>
    </source>
</evidence>
<dbReference type="OMA" id="SRTNYLW"/>
<dbReference type="AlphaFoldDB" id="A4RSS6"/>
<gene>
    <name evidence="9" type="primary">Rpc3</name>
    <name evidence="9" type="ORF">OSTLU_119591</name>
</gene>
<dbReference type="InterPro" id="IPR036390">
    <property type="entry name" value="WH_DNA-bd_sf"/>
</dbReference>
<comment type="similarity">
    <text evidence="7">Belongs to the eukaryotic RPC3/POLR3C RNA polymerase subunit family.</text>
</comment>
<dbReference type="HOGENOM" id="CLU_704742_0_0_1"/>
<name>A4RSS6_OSTLU</name>
<dbReference type="OrthoDB" id="498446at2759"/>
<dbReference type="InterPro" id="IPR039748">
    <property type="entry name" value="RPC3"/>
</dbReference>
<keyword evidence="6 7" id="KW-0539">Nucleus</keyword>
<dbReference type="GO" id="GO:0003697">
    <property type="term" value="F:single-stranded DNA binding"/>
    <property type="evidence" value="ECO:0007669"/>
    <property type="project" value="UniProtKB-UniRule"/>
</dbReference>
<evidence type="ECO:0000256" key="3">
    <source>
        <dbReference type="ARBA" id="ARBA00016689"/>
    </source>
</evidence>
<proteinExistence type="inferred from homology"/>
<protein>
    <recommendedName>
        <fullName evidence="3 7">DNA-directed RNA polymerase III subunit RPC3</fullName>
        <shortName evidence="7">RNA polymerase III subunit C3</shortName>
    </recommendedName>
</protein>
<dbReference type="Gramene" id="ABO94732">
    <property type="protein sequence ID" value="ABO94732"/>
    <property type="gene ID" value="OSTLU_119591"/>
</dbReference>
<dbReference type="PANTHER" id="PTHR12949:SF0">
    <property type="entry name" value="DNA-DIRECTED RNA POLYMERASE III SUBUNIT RPC3"/>
    <property type="match status" value="1"/>
</dbReference>
<evidence type="ECO:0000256" key="4">
    <source>
        <dbReference type="ARBA" id="ARBA00022478"/>
    </source>
</evidence>
<dbReference type="FunFam" id="1.10.10.10:FF:000420">
    <property type="entry name" value="RNA polymerase III subunit, putative"/>
    <property type="match status" value="1"/>
</dbReference>
<keyword evidence="5 7" id="KW-0804">Transcription</keyword>
<dbReference type="KEGG" id="olu:OSTLU_119591"/>
<dbReference type="SUPFAM" id="SSF46785">
    <property type="entry name" value="Winged helix' DNA-binding domain"/>
    <property type="match status" value="1"/>
</dbReference>
<dbReference type="STRING" id="436017.A4RSS6"/>
<reference evidence="9 10" key="1">
    <citation type="journal article" date="2007" name="Proc. Natl. Acad. Sci. U.S.A.">
        <title>The tiny eukaryote Ostreococcus provides genomic insights into the paradox of plankton speciation.</title>
        <authorList>
            <person name="Palenik B."/>
            <person name="Grimwood J."/>
            <person name="Aerts A."/>
            <person name="Rouze P."/>
            <person name="Salamov A."/>
            <person name="Putnam N."/>
            <person name="Dupont C."/>
            <person name="Jorgensen R."/>
            <person name="Derelle E."/>
            <person name="Rombauts S."/>
            <person name="Zhou K."/>
            <person name="Otillar R."/>
            <person name="Merchant S.S."/>
            <person name="Podell S."/>
            <person name="Gaasterland T."/>
            <person name="Napoli C."/>
            <person name="Gendler K."/>
            <person name="Manuell A."/>
            <person name="Tai V."/>
            <person name="Vallon O."/>
            <person name="Piganeau G."/>
            <person name="Jancek S."/>
            <person name="Heijde M."/>
            <person name="Jabbari K."/>
            <person name="Bowler C."/>
            <person name="Lohr M."/>
            <person name="Robbens S."/>
            <person name="Werner G."/>
            <person name="Dubchak I."/>
            <person name="Pazour G.J."/>
            <person name="Ren Q."/>
            <person name="Paulsen I."/>
            <person name="Delwiche C."/>
            <person name="Schmutz J."/>
            <person name="Rokhsar D."/>
            <person name="Van de Peer Y."/>
            <person name="Moreau H."/>
            <person name="Grigoriev I.V."/>
        </authorList>
    </citation>
    <scope>NUCLEOTIDE SEQUENCE [LARGE SCALE GENOMIC DNA]</scope>
    <source>
        <strain evidence="9 10">CCE9901</strain>
    </source>
</reference>
<evidence type="ECO:0000313" key="10">
    <source>
        <dbReference type="Proteomes" id="UP000001568"/>
    </source>
</evidence>
<evidence type="ECO:0000313" key="9">
    <source>
        <dbReference type="EMBL" id="ABO94732.1"/>
    </source>
</evidence>
<evidence type="ECO:0000256" key="2">
    <source>
        <dbReference type="ARBA" id="ARBA00011206"/>
    </source>
</evidence>
<comment type="subunit">
    <text evidence="2 7">Component of the RNA polymerase III (Pol III) complex consisting of 17 subunits.</text>
</comment>
<dbReference type="InterPro" id="IPR055207">
    <property type="entry name" value="POLR3C_WHD"/>
</dbReference>
<dbReference type="EMBL" id="CP000582">
    <property type="protein sequence ID" value="ABO94732.1"/>
    <property type="molecule type" value="Genomic_DNA"/>
</dbReference>
<accession>A4RSS6</accession>
<dbReference type="GeneID" id="5000363"/>
<feature type="domain" description="DNA-directed RNA polymerase III subunit RPC3 winged-helix" evidence="8">
    <location>
        <begin position="238"/>
        <end position="313"/>
    </location>
</feature>
<dbReference type="Gene3D" id="1.10.10.10">
    <property type="entry name" value="Winged helix-like DNA-binding domain superfamily/Winged helix DNA-binding domain"/>
    <property type="match status" value="2"/>
</dbReference>
<dbReference type="InterPro" id="IPR036388">
    <property type="entry name" value="WH-like_DNA-bd_sf"/>
</dbReference>
<keyword evidence="10" id="KW-1185">Reference proteome</keyword>
<comment type="function">
    <text evidence="7">DNA-dependent RNA polymerase catalyzes the transcription of DNA into RNA using the four ribonucleoside triphosphates as substrates. Specific core component of RNA polymerase III which synthesizes small RNAs, such as 5S rRNA and tRNAs.</text>
</comment>
<dbReference type="RefSeq" id="XP_001416439.1">
    <property type="nucleotide sequence ID" value="XM_001416402.1"/>
</dbReference>
<dbReference type="PANTHER" id="PTHR12949">
    <property type="entry name" value="RNA POLYMERASE III DNA DIRECTED -RELATED"/>
    <property type="match status" value="1"/>
</dbReference>
<dbReference type="Pfam" id="PF22536">
    <property type="entry name" value="WHD_POLR3C"/>
    <property type="match status" value="1"/>
</dbReference>
<evidence type="ECO:0000256" key="7">
    <source>
        <dbReference type="RuleBase" id="RU367076"/>
    </source>
</evidence>
<dbReference type="GO" id="GO:0005666">
    <property type="term" value="C:RNA polymerase III complex"/>
    <property type="evidence" value="ECO:0007669"/>
    <property type="project" value="UniProtKB-UniRule"/>
</dbReference>